<evidence type="ECO:0000259" key="5">
    <source>
        <dbReference type="PROSITE" id="PS51078"/>
    </source>
</evidence>
<sequence>MSAGAPSDYAGDPNYMASLARGLTVIRAFAQQPHNQTIAQLSHKTGIPRAAVRRCLYTLNQLGYVAANERHFSLAPKILALGHSYLSSTSLVVSALPFLDQVNAKVHESCSIAVLDDDEIVYVARSTRTTRIMSIDLKPGSRLPAYCSSMGRVMLAHLAPADLDKYLDKVKLKPITERTVTAKEKLLQILDAVREKGYAIVDQELEIGLRSIAVPVRNGHGRVVAAMNVGAQAIRVSSREMETSALPHLRAAAQELGTLLYAD</sequence>
<evidence type="ECO:0000313" key="6">
    <source>
        <dbReference type="EMBL" id="OGI64302.1"/>
    </source>
</evidence>
<dbReference type="SUPFAM" id="SSF55781">
    <property type="entry name" value="GAF domain-like"/>
    <property type="match status" value="1"/>
</dbReference>
<dbReference type="InterPro" id="IPR036390">
    <property type="entry name" value="WH_DNA-bd_sf"/>
</dbReference>
<keyword evidence="3" id="KW-0804">Transcription</keyword>
<reference evidence="6 7" key="1">
    <citation type="journal article" date="2016" name="Nat. Commun.">
        <title>Thousands of microbial genomes shed light on interconnected biogeochemical processes in an aquifer system.</title>
        <authorList>
            <person name="Anantharaman K."/>
            <person name="Brown C.T."/>
            <person name="Hug L.A."/>
            <person name="Sharon I."/>
            <person name="Castelle C.J."/>
            <person name="Probst A.J."/>
            <person name="Thomas B.C."/>
            <person name="Singh A."/>
            <person name="Wilkins M.J."/>
            <person name="Karaoz U."/>
            <person name="Brodie E.L."/>
            <person name="Williams K.H."/>
            <person name="Hubbard S.S."/>
            <person name="Banfield J.F."/>
        </authorList>
    </citation>
    <scope>NUCLEOTIDE SEQUENCE [LARGE SCALE GENOMIC DNA]</scope>
</reference>
<dbReference type="InterPro" id="IPR050707">
    <property type="entry name" value="HTH_MetabolicPath_Reg"/>
</dbReference>
<protein>
    <submittedName>
        <fullName evidence="6">IclR family transcriptional regulator</fullName>
    </submittedName>
</protein>
<dbReference type="GO" id="GO:0003677">
    <property type="term" value="F:DNA binding"/>
    <property type="evidence" value="ECO:0007669"/>
    <property type="project" value="UniProtKB-KW"/>
</dbReference>
<dbReference type="PANTHER" id="PTHR30136">
    <property type="entry name" value="HELIX-TURN-HELIX TRANSCRIPTIONAL REGULATOR, ICLR FAMILY"/>
    <property type="match status" value="1"/>
</dbReference>
<dbReference type="SUPFAM" id="SSF46785">
    <property type="entry name" value="Winged helix' DNA-binding domain"/>
    <property type="match status" value="1"/>
</dbReference>
<accession>A0A1F6V3V7</accession>
<dbReference type="PROSITE" id="PS51077">
    <property type="entry name" value="HTH_ICLR"/>
    <property type="match status" value="1"/>
</dbReference>
<evidence type="ECO:0000256" key="2">
    <source>
        <dbReference type="ARBA" id="ARBA00023125"/>
    </source>
</evidence>
<dbReference type="NCBIfam" id="TIGR02431">
    <property type="entry name" value="pcaR_pcaU"/>
    <property type="match status" value="1"/>
</dbReference>
<dbReference type="Pfam" id="PF01614">
    <property type="entry name" value="IclR_C"/>
    <property type="match status" value="1"/>
</dbReference>
<evidence type="ECO:0000313" key="7">
    <source>
        <dbReference type="Proteomes" id="UP000179076"/>
    </source>
</evidence>
<evidence type="ECO:0000256" key="3">
    <source>
        <dbReference type="ARBA" id="ARBA00023163"/>
    </source>
</evidence>
<evidence type="ECO:0000256" key="1">
    <source>
        <dbReference type="ARBA" id="ARBA00023015"/>
    </source>
</evidence>
<dbReference type="AlphaFoldDB" id="A0A1F6V3V7"/>
<dbReference type="GO" id="GO:0045892">
    <property type="term" value="P:negative regulation of DNA-templated transcription"/>
    <property type="evidence" value="ECO:0007669"/>
    <property type="project" value="TreeGrafter"/>
</dbReference>
<name>A0A1F6V3V7_9PROT</name>
<dbReference type="EMBL" id="MFSP01000138">
    <property type="protein sequence ID" value="OGI64302.1"/>
    <property type="molecule type" value="Genomic_DNA"/>
</dbReference>
<evidence type="ECO:0000259" key="4">
    <source>
        <dbReference type="PROSITE" id="PS51077"/>
    </source>
</evidence>
<dbReference type="InterPro" id="IPR036388">
    <property type="entry name" value="WH-like_DNA-bd_sf"/>
</dbReference>
<dbReference type="SMART" id="SM00346">
    <property type="entry name" value="HTH_ICLR"/>
    <property type="match status" value="1"/>
</dbReference>
<dbReference type="GO" id="GO:0003700">
    <property type="term" value="F:DNA-binding transcription factor activity"/>
    <property type="evidence" value="ECO:0007669"/>
    <property type="project" value="TreeGrafter"/>
</dbReference>
<feature type="domain" description="IclR-ED" evidence="5">
    <location>
        <begin position="77"/>
        <end position="262"/>
    </location>
</feature>
<dbReference type="InterPro" id="IPR012794">
    <property type="entry name" value="PcaR_PcaU"/>
</dbReference>
<dbReference type="InterPro" id="IPR029016">
    <property type="entry name" value="GAF-like_dom_sf"/>
</dbReference>
<keyword evidence="1" id="KW-0805">Transcription regulation</keyword>
<dbReference type="InterPro" id="IPR014757">
    <property type="entry name" value="Tscrpt_reg_IclR_C"/>
</dbReference>
<dbReference type="PROSITE" id="PS51078">
    <property type="entry name" value="ICLR_ED"/>
    <property type="match status" value="1"/>
</dbReference>
<dbReference type="Gene3D" id="3.30.450.40">
    <property type="match status" value="1"/>
</dbReference>
<dbReference type="GO" id="GO:0045893">
    <property type="term" value="P:positive regulation of DNA-templated transcription"/>
    <property type="evidence" value="ECO:0007669"/>
    <property type="project" value="InterPro"/>
</dbReference>
<proteinExistence type="predicted"/>
<comment type="caution">
    <text evidence="6">The sequence shown here is derived from an EMBL/GenBank/DDBJ whole genome shotgun (WGS) entry which is preliminary data.</text>
</comment>
<dbReference type="GO" id="GO:0046278">
    <property type="term" value="P:3,4-dihydroxybenzoate metabolic process"/>
    <property type="evidence" value="ECO:0007669"/>
    <property type="project" value="InterPro"/>
</dbReference>
<gene>
    <name evidence="6" type="ORF">A2W18_06870</name>
</gene>
<organism evidence="6 7">
    <name type="scientific">Candidatus Muproteobacteria bacterium RBG_16_60_9</name>
    <dbReference type="NCBI Taxonomy" id="1817755"/>
    <lineage>
        <taxon>Bacteria</taxon>
        <taxon>Pseudomonadati</taxon>
        <taxon>Pseudomonadota</taxon>
        <taxon>Candidatus Muproteobacteria</taxon>
    </lineage>
</organism>
<dbReference type="Gene3D" id="1.10.10.10">
    <property type="entry name" value="Winged helix-like DNA-binding domain superfamily/Winged helix DNA-binding domain"/>
    <property type="match status" value="1"/>
</dbReference>
<dbReference type="PANTHER" id="PTHR30136:SF34">
    <property type="entry name" value="TRANSCRIPTIONAL REGULATOR"/>
    <property type="match status" value="1"/>
</dbReference>
<dbReference type="InterPro" id="IPR005471">
    <property type="entry name" value="Tscrpt_reg_IclR_N"/>
</dbReference>
<feature type="domain" description="HTH iclR-type" evidence="4">
    <location>
        <begin position="16"/>
        <end position="76"/>
    </location>
</feature>
<dbReference type="Pfam" id="PF09339">
    <property type="entry name" value="HTH_IclR"/>
    <property type="match status" value="1"/>
</dbReference>
<keyword evidence="2" id="KW-0238">DNA-binding</keyword>
<dbReference type="Proteomes" id="UP000179076">
    <property type="component" value="Unassembled WGS sequence"/>
</dbReference>